<accession>A0ABU0AMN8</accession>
<keyword evidence="2" id="KW-1185">Reference proteome</keyword>
<dbReference type="RefSeq" id="WP_307477376.1">
    <property type="nucleotide sequence ID" value="NZ_JAUSUB010000019.1"/>
</dbReference>
<evidence type="ECO:0000313" key="2">
    <source>
        <dbReference type="Proteomes" id="UP001238088"/>
    </source>
</evidence>
<organism evidence="1 2">
    <name type="scientific">Cytobacillus purgationiresistens</name>
    <dbReference type="NCBI Taxonomy" id="863449"/>
    <lineage>
        <taxon>Bacteria</taxon>
        <taxon>Bacillati</taxon>
        <taxon>Bacillota</taxon>
        <taxon>Bacilli</taxon>
        <taxon>Bacillales</taxon>
        <taxon>Bacillaceae</taxon>
        <taxon>Cytobacillus</taxon>
    </lineage>
</organism>
<name>A0ABU0AMN8_9BACI</name>
<reference evidence="1 2" key="1">
    <citation type="submission" date="2023-07" db="EMBL/GenBank/DDBJ databases">
        <title>Genomic Encyclopedia of Type Strains, Phase IV (KMG-IV): sequencing the most valuable type-strain genomes for metagenomic binning, comparative biology and taxonomic classification.</title>
        <authorList>
            <person name="Goeker M."/>
        </authorList>
    </citation>
    <scope>NUCLEOTIDE SEQUENCE [LARGE SCALE GENOMIC DNA]</scope>
    <source>
        <strain evidence="1 2">DSM 23494</strain>
    </source>
</reference>
<gene>
    <name evidence="1" type="ORF">J2S17_003954</name>
</gene>
<evidence type="ECO:0000313" key="1">
    <source>
        <dbReference type="EMBL" id="MDQ0272062.1"/>
    </source>
</evidence>
<keyword evidence="1" id="KW-0687">Ribonucleoprotein</keyword>
<sequence length="67" mass="8035">MKENTFHVCATCVNFRAIKRENGISYICERLGYETQPNYTFNCWTPKEHVKKLMQKRMEEQIDEESS</sequence>
<comment type="caution">
    <text evidence="1">The sequence shown here is derived from an EMBL/GenBank/DDBJ whole genome shotgun (WGS) entry which is preliminary data.</text>
</comment>
<dbReference type="Proteomes" id="UP001238088">
    <property type="component" value="Unassembled WGS sequence"/>
</dbReference>
<protein>
    <submittedName>
        <fullName evidence="1">Ribosomal protein L37AE/L43A</fullName>
    </submittedName>
</protein>
<dbReference type="GO" id="GO:0005840">
    <property type="term" value="C:ribosome"/>
    <property type="evidence" value="ECO:0007669"/>
    <property type="project" value="UniProtKB-KW"/>
</dbReference>
<dbReference type="EMBL" id="JAUSUB010000019">
    <property type="protein sequence ID" value="MDQ0272062.1"/>
    <property type="molecule type" value="Genomic_DNA"/>
</dbReference>
<keyword evidence="1" id="KW-0689">Ribosomal protein</keyword>
<proteinExistence type="predicted"/>